<dbReference type="EMBL" id="VOKX01000009">
    <property type="protein sequence ID" value="KAB7850346.1"/>
    <property type="molecule type" value="Genomic_DNA"/>
</dbReference>
<evidence type="ECO:0000313" key="3">
    <source>
        <dbReference type="Proteomes" id="UP000327000"/>
    </source>
</evidence>
<keyword evidence="3" id="KW-1185">Reference proteome</keyword>
<dbReference type="AlphaFoldDB" id="A0A5N5WDD9"/>
<proteinExistence type="predicted"/>
<evidence type="ECO:0000256" key="1">
    <source>
        <dbReference type="SAM" id="MobiDB-lite"/>
    </source>
</evidence>
<reference evidence="2 3" key="1">
    <citation type="journal article" date="2019" name="Microb. Cell Fact.">
        <title>Exploring novel herbicidin analogues by transcriptional regulator overexpression and MS/MS molecular networking.</title>
        <authorList>
            <person name="Shi Y."/>
            <person name="Gu R."/>
            <person name="Li Y."/>
            <person name="Wang X."/>
            <person name="Ren W."/>
            <person name="Li X."/>
            <person name="Wang L."/>
            <person name="Xie Y."/>
            <person name="Hong B."/>
        </authorList>
    </citation>
    <scope>NUCLEOTIDE SEQUENCE [LARGE SCALE GENOMIC DNA]</scope>
    <source>
        <strain evidence="2 3">US-43</strain>
    </source>
</reference>
<dbReference type="OrthoDB" id="4292653at2"/>
<evidence type="ECO:0000313" key="2">
    <source>
        <dbReference type="EMBL" id="KAB7850346.1"/>
    </source>
</evidence>
<name>A0A5N5WDD9_STRMB</name>
<accession>A0A5N5WDD9</accession>
<dbReference type="GO" id="GO:0003677">
    <property type="term" value="F:DNA binding"/>
    <property type="evidence" value="ECO:0007669"/>
    <property type="project" value="UniProtKB-KW"/>
</dbReference>
<gene>
    <name evidence="2" type="ORF">FRZ00_05925</name>
</gene>
<dbReference type="Proteomes" id="UP000327000">
    <property type="component" value="Unassembled WGS sequence"/>
</dbReference>
<sequence length="73" mass="7994">MPLLVTEAQAATWTGRAGATIRTWAHEGRITRHGSGRGRVRYNLWELPQRTVDDDGTVTLGPPPPLPAQRHAA</sequence>
<comment type="caution">
    <text evidence="2">The sequence shown here is derived from an EMBL/GenBank/DDBJ whole genome shotgun (WGS) entry which is preliminary data.</text>
</comment>
<protein>
    <submittedName>
        <fullName evidence="2">DNA-binding protein</fullName>
    </submittedName>
</protein>
<feature type="region of interest" description="Disordered" evidence="1">
    <location>
        <begin position="52"/>
        <end position="73"/>
    </location>
</feature>
<organism evidence="2 3">
    <name type="scientific">Streptomyces mobaraensis</name>
    <name type="common">Streptoverticillium mobaraense</name>
    <dbReference type="NCBI Taxonomy" id="35621"/>
    <lineage>
        <taxon>Bacteria</taxon>
        <taxon>Bacillati</taxon>
        <taxon>Actinomycetota</taxon>
        <taxon>Actinomycetes</taxon>
        <taxon>Kitasatosporales</taxon>
        <taxon>Streptomycetaceae</taxon>
        <taxon>Streptomyces</taxon>
    </lineage>
</organism>
<keyword evidence="2" id="KW-0238">DNA-binding</keyword>